<dbReference type="EC" id="2.8.4.2" evidence="3"/>
<dbReference type="Gene3D" id="3.40.50.2300">
    <property type="match status" value="1"/>
</dbReference>
<evidence type="ECO:0000313" key="3">
    <source>
        <dbReference type="EMBL" id="QDV52277.1"/>
    </source>
</evidence>
<accession>A0A518IGR2</accession>
<dbReference type="SUPFAM" id="SSF52788">
    <property type="entry name" value="Phosphotyrosine protein phosphatases I"/>
    <property type="match status" value="1"/>
</dbReference>
<dbReference type="GO" id="GO:0046685">
    <property type="term" value="P:response to arsenic-containing substance"/>
    <property type="evidence" value="ECO:0007669"/>
    <property type="project" value="UniProtKB-KW"/>
</dbReference>
<dbReference type="KEGG" id="gfm:Enr17x_43370"/>
<proteinExistence type="predicted"/>
<dbReference type="Pfam" id="PF01451">
    <property type="entry name" value="LMWPc"/>
    <property type="match status" value="1"/>
</dbReference>
<dbReference type="AlphaFoldDB" id="A0A518IGR2"/>
<gene>
    <name evidence="3" type="primary">arsC1</name>
    <name evidence="3" type="ORF">Enr17x_43370</name>
</gene>
<dbReference type="Proteomes" id="UP000318313">
    <property type="component" value="Chromosome"/>
</dbReference>
<evidence type="ECO:0000256" key="1">
    <source>
        <dbReference type="ARBA" id="ARBA00022849"/>
    </source>
</evidence>
<dbReference type="PANTHER" id="PTHR43428">
    <property type="entry name" value="ARSENATE REDUCTASE"/>
    <property type="match status" value="1"/>
</dbReference>
<dbReference type="GO" id="GO:0102100">
    <property type="term" value="F:mycothiol-arsenate ligase activity"/>
    <property type="evidence" value="ECO:0007669"/>
    <property type="project" value="UniProtKB-EC"/>
</dbReference>
<dbReference type="InterPro" id="IPR036196">
    <property type="entry name" value="Ptyr_pPase_sf"/>
</dbReference>
<feature type="domain" description="Phosphotyrosine protein phosphatase I" evidence="2">
    <location>
        <begin position="40"/>
        <end position="74"/>
    </location>
</feature>
<dbReference type="InterPro" id="IPR023485">
    <property type="entry name" value="Ptyr_pPase"/>
</dbReference>
<evidence type="ECO:0000259" key="2">
    <source>
        <dbReference type="Pfam" id="PF01451"/>
    </source>
</evidence>
<reference evidence="3 4" key="1">
    <citation type="submission" date="2019-03" db="EMBL/GenBank/DDBJ databases">
        <title>Deep-cultivation of Planctomycetes and their phenomic and genomic characterization uncovers novel biology.</title>
        <authorList>
            <person name="Wiegand S."/>
            <person name="Jogler M."/>
            <person name="Boedeker C."/>
            <person name="Pinto D."/>
            <person name="Vollmers J."/>
            <person name="Rivas-Marin E."/>
            <person name="Kohn T."/>
            <person name="Peeters S.H."/>
            <person name="Heuer A."/>
            <person name="Rast P."/>
            <person name="Oberbeckmann S."/>
            <person name="Bunk B."/>
            <person name="Jeske O."/>
            <person name="Meyerdierks A."/>
            <person name="Storesund J.E."/>
            <person name="Kallscheuer N."/>
            <person name="Luecker S."/>
            <person name="Lage O.M."/>
            <person name="Pohl T."/>
            <person name="Merkel B.J."/>
            <person name="Hornburger P."/>
            <person name="Mueller R.-W."/>
            <person name="Bruemmer F."/>
            <person name="Labrenz M."/>
            <person name="Spormann A.M."/>
            <person name="Op den Camp H."/>
            <person name="Overmann J."/>
            <person name="Amann R."/>
            <person name="Jetten M.S.M."/>
            <person name="Mascher T."/>
            <person name="Medema M.H."/>
            <person name="Devos D.P."/>
            <person name="Kaster A.-K."/>
            <person name="Ovreas L."/>
            <person name="Rohde M."/>
            <person name="Galperin M.Y."/>
            <person name="Jogler C."/>
        </authorList>
    </citation>
    <scope>NUCLEOTIDE SEQUENCE [LARGE SCALE GENOMIC DNA]</scope>
    <source>
        <strain evidence="3 4">Enr17</strain>
    </source>
</reference>
<name>A0A518IGR2_9PLAN</name>
<organism evidence="3 4">
    <name type="scientific">Gimesia fumaroli</name>
    <dbReference type="NCBI Taxonomy" id="2527976"/>
    <lineage>
        <taxon>Bacteria</taxon>
        <taxon>Pseudomonadati</taxon>
        <taxon>Planctomycetota</taxon>
        <taxon>Planctomycetia</taxon>
        <taxon>Planctomycetales</taxon>
        <taxon>Planctomycetaceae</taxon>
        <taxon>Gimesia</taxon>
    </lineage>
</organism>
<keyword evidence="4" id="KW-1185">Reference proteome</keyword>
<dbReference type="PANTHER" id="PTHR43428:SF1">
    <property type="entry name" value="ARSENATE REDUCTASE"/>
    <property type="match status" value="1"/>
</dbReference>
<protein>
    <submittedName>
        <fullName evidence="3">Arsenate-mycothiol transferase ArsC1</fullName>
        <ecNumber evidence="3">2.8.4.2</ecNumber>
    </submittedName>
</protein>
<dbReference type="EMBL" id="CP037452">
    <property type="protein sequence ID" value="QDV52277.1"/>
    <property type="molecule type" value="Genomic_DNA"/>
</dbReference>
<evidence type="ECO:0000313" key="4">
    <source>
        <dbReference type="Proteomes" id="UP000318313"/>
    </source>
</evidence>
<keyword evidence="1" id="KW-0059">Arsenical resistance</keyword>
<keyword evidence="3" id="KW-0808">Transferase</keyword>
<sequence length="80" mass="8825">MSFLDCPSGDTNGISMSTLLCSEREMDVNLRGPLMSKSMVLFLCTGNSARSQMAEAFLRQHAGDQYDVHSAGLNPREFIH</sequence>